<dbReference type="GO" id="GO:0046872">
    <property type="term" value="F:metal ion binding"/>
    <property type="evidence" value="ECO:0007669"/>
    <property type="project" value="UniProtKB-KW"/>
</dbReference>
<evidence type="ECO:0000256" key="5">
    <source>
        <dbReference type="ARBA" id="ARBA00023004"/>
    </source>
</evidence>
<dbReference type="SUPFAM" id="SSF54862">
    <property type="entry name" value="4Fe-4S ferredoxins"/>
    <property type="match status" value="1"/>
</dbReference>
<keyword evidence="3" id="KW-0479">Metal-binding</keyword>
<dbReference type="GO" id="GO:0030313">
    <property type="term" value="C:cell envelope"/>
    <property type="evidence" value="ECO:0007669"/>
    <property type="project" value="UniProtKB-SubCell"/>
</dbReference>
<keyword evidence="4" id="KW-0677">Repeat</keyword>
<sequence length="240" mass="26762">MPKAFLIDTTRCTACRGCQVACKEWKNLPPVPTKQTGTHQNPPDLTPFNYKLVRFSEHLENGVVSWYFFPDQCRHCLDAPCKMAASDPEAILQDADTGAIIYTDKTKNEDFDVIRGACPYDIPRQNPDTKALVKCDMCIDRVKANMLPMCVKSCAMGAMNFGSREEMLALAETRLAEVKKTAPKAELLNPKDVAVIYLVADDPKKYWKNAMAQAPSPLTRQQFLAKAFSPIRSITHSISG</sequence>
<organism evidence="8">
    <name type="scientific">hydrocarbon metagenome</name>
    <dbReference type="NCBI Taxonomy" id="938273"/>
    <lineage>
        <taxon>unclassified sequences</taxon>
        <taxon>metagenomes</taxon>
        <taxon>ecological metagenomes</taxon>
    </lineage>
</organism>
<dbReference type="InterPro" id="IPR014603">
    <property type="entry name" value="Formate_DH_Fe-S_su"/>
</dbReference>
<evidence type="ECO:0000256" key="2">
    <source>
        <dbReference type="ARBA" id="ARBA00022485"/>
    </source>
</evidence>
<dbReference type="PROSITE" id="PS51379">
    <property type="entry name" value="4FE4S_FER_2"/>
    <property type="match status" value="1"/>
</dbReference>
<dbReference type="PANTHER" id="PTHR43545:SF6">
    <property type="entry name" value="FORMATE DEHYDROGENASE, NITRATE-INDUCIBLE, IRON-SULFUR SUBUNIT"/>
    <property type="match status" value="1"/>
</dbReference>
<evidence type="ECO:0000256" key="4">
    <source>
        <dbReference type="ARBA" id="ARBA00022737"/>
    </source>
</evidence>
<dbReference type="EMBL" id="LNQE01000326">
    <property type="protein sequence ID" value="KUG27470.1"/>
    <property type="molecule type" value="Genomic_DNA"/>
</dbReference>
<dbReference type="InterPro" id="IPR017896">
    <property type="entry name" value="4Fe4S_Fe-S-bd"/>
</dbReference>
<keyword evidence="6" id="KW-0411">Iron-sulfur</keyword>
<evidence type="ECO:0000313" key="8">
    <source>
        <dbReference type="EMBL" id="KUG27470.1"/>
    </source>
</evidence>
<dbReference type="Gene3D" id="3.30.70.20">
    <property type="match status" value="2"/>
</dbReference>
<evidence type="ECO:0000256" key="1">
    <source>
        <dbReference type="ARBA" id="ARBA00004196"/>
    </source>
</evidence>
<protein>
    <submittedName>
        <fullName evidence="8">Putative formate dehydrogenase, beta subunit</fullName>
    </submittedName>
</protein>
<keyword evidence="5" id="KW-0408">Iron</keyword>
<accession>A0A0W8G3C5</accession>
<dbReference type="PIRSF" id="PIRSF036298">
    <property type="entry name" value="FDH_4Fe4S"/>
    <property type="match status" value="1"/>
</dbReference>
<keyword evidence="2" id="KW-0004">4Fe-4S</keyword>
<dbReference type="AlphaFoldDB" id="A0A0W8G3C5"/>
<dbReference type="GO" id="GO:0045333">
    <property type="term" value="P:cellular respiration"/>
    <property type="evidence" value="ECO:0007669"/>
    <property type="project" value="InterPro"/>
</dbReference>
<feature type="domain" description="4Fe-4S ferredoxin-type" evidence="7">
    <location>
        <begin position="3"/>
        <end position="33"/>
    </location>
</feature>
<dbReference type="CDD" id="cd10559">
    <property type="entry name" value="W-FDH"/>
    <property type="match status" value="1"/>
</dbReference>
<dbReference type="GO" id="GO:0015944">
    <property type="term" value="P:formate oxidation"/>
    <property type="evidence" value="ECO:0007669"/>
    <property type="project" value="InterPro"/>
</dbReference>
<reference evidence="8" key="1">
    <citation type="journal article" date="2015" name="Proc. Natl. Acad. Sci. U.S.A.">
        <title>Networks of energetic and metabolic interactions define dynamics in microbial communities.</title>
        <authorList>
            <person name="Embree M."/>
            <person name="Liu J.K."/>
            <person name="Al-Bassam M.M."/>
            <person name="Zengler K."/>
        </authorList>
    </citation>
    <scope>NUCLEOTIDE SEQUENCE</scope>
</reference>
<comment type="subcellular location">
    <subcellularLocation>
        <location evidence="1">Cell envelope</location>
    </subcellularLocation>
</comment>
<dbReference type="Pfam" id="PF13247">
    <property type="entry name" value="Fer4_11"/>
    <property type="match status" value="1"/>
</dbReference>
<comment type="caution">
    <text evidence="8">The sequence shown here is derived from an EMBL/GenBank/DDBJ whole genome shotgun (WGS) entry which is preliminary data.</text>
</comment>
<evidence type="ECO:0000259" key="7">
    <source>
        <dbReference type="PROSITE" id="PS51379"/>
    </source>
</evidence>
<proteinExistence type="predicted"/>
<name>A0A0W8G3C5_9ZZZZ</name>
<gene>
    <name evidence="8" type="ORF">ASZ90_002687</name>
</gene>
<dbReference type="GO" id="GO:0051539">
    <property type="term" value="F:4 iron, 4 sulfur cluster binding"/>
    <property type="evidence" value="ECO:0007669"/>
    <property type="project" value="UniProtKB-KW"/>
</dbReference>
<dbReference type="InterPro" id="IPR051555">
    <property type="entry name" value="FDH_Electron_Transfer_Unit"/>
</dbReference>
<evidence type="ECO:0000256" key="3">
    <source>
        <dbReference type="ARBA" id="ARBA00022723"/>
    </source>
</evidence>
<dbReference type="PANTHER" id="PTHR43545">
    <property type="entry name" value="FORMATE DEHYDROGENASE, NITRATE-INDUCIBLE, IRON-SULFUR SUBUNIT"/>
    <property type="match status" value="1"/>
</dbReference>
<evidence type="ECO:0000256" key="6">
    <source>
        <dbReference type="ARBA" id="ARBA00023014"/>
    </source>
</evidence>